<evidence type="ECO:0000256" key="2">
    <source>
        <dbReference type="SAM" id="MobiDB-lite"/>
    </source>
</evidence>
<feature type="region of interest" description="Disordered" evidence="2">
    <location>
        <begin position="524"/>
        <end position="573"/>
    </location>
</feature>
<protein>
    <submittedName>
        <fullName evidence="3">Uncharacterized protein</fullName>
    </submittedName>
</protein>
<feature type="region of interest" description="Disordered" evidence="2">
    <location>
        <begin position="1"/>
        <end position="77"/>
    </location>
</feature>
<feature type="region of interest" description="Disordered" evidence="2">
    <location>
        <begin position="203"/>
        <end position="226"/>
    </location>
</feature>
<evidence type="ECO:0000313" key="3">
    <source>
        <dbReference type="EMBL" id="KAF3443218.1"/>
    </source>
</evidence>
<organism evidence="3 4">
    <name type="scientific">Rhamnella rubrinervis</name>
    <dbReference type="NCBI Taxonomy" id="2594499"/>
    <lineage>
        <taxon>Eukaryota</taxon>
        <taxon>Viridiplantae</taxon>
        <taxon>Streptophyta</taxon>
        <taxon>Embryophyta</taxon>
        <taxon>Tracheophyta</taxon>
        <taxon>Spermatophyta</taxon>
        <taxon>Magnoliopsida</taxon>
        <taxon>eudicotyledons</taxon>
        <taxon>Gunneridae</taxon>
        <taxon>Pentapetalae</taxon>
        <taxon>rosids</taxon>
        <taxon>fabids</taxon>
        <taxon>Rosales</taxon>
        <taxon>Rhamnaceae</taxon>
        <taxon>rhamnoid group</taxon>
        <taxon>Rhamneae</taxon>
        <taxon>Rhamnella</taxon>
    </lineage>
</organism>
<feature type="compositionally biased region" description="Basic and acidic residues" evidence="2">
    <location>
        <begin position="39"/>
        <end position="54"/>
    </location>
</feature>
<dbReference type="PANTHER" id="PTHR43049:SF1">
    <property type="entry name" value="EARLY ENDOSOME ANTIGEN"/>
    <property type="match status" value="1"/>
</dbReference>
<gene>
    <name evidence="3" type="ORF">FNV43_RR12900</name>
</gene>
<accession>A0A8K0H075</accession>
<evidence type="ECO:0000256" key="1">
    <source>
        <dbReference type="SAM" id="Coils"/>
    </source>
</evidence>
<keyword evidence="4" id="KW-1185">Reference proteome</keyword>
<sequence length="714" mass="80694">MPVTKTVMEAEGNADAAKKTNGEFPAAKKEEEETAFDGEFIKVEKESLDVKDGSHTASETASAEGNKSSVLDRSSRISSRELLEAQEKVRELEVEIERLAGVLKHSESENSQLKNEVSLTKEKLEESGEKYEDLELKHKRLQEQVIESEEKYSSQLSTLQEALQAQETKHKELIGVKESFDGLSLELDSSRKRMEELEQELKSSVGEAQKYEELHKQSGSHAESETKRALEIERLLKVAKLSAKEMEDQVASLQEELKGLSDKITENEKIQEALQSTTAELAAVQEELTLSNLKKVLESKEKGQISALEILVASTKEDLQAKVAELEEIKSKLQEEVRAKELVEALLKSREELVSVGQEELAKVVSDENFSKTDSLLSQSLSNNAELEQKLKSLEELHNESGAAAATASQKNIELEDIVRASNEAVEEAKSQLRELETRFIEAEQKNMELEQQLNLVELKSSDAERELIEYAESVEEEKKQLNGQIQEFQEKIAELESALTLSSSKNSELQEELKIAVGKCAEHEERASMNHQRGLELEDIIQLSHSRVEDSGKRREEKLEDASNSSNEKHAEAENLLEVLRNELSLMHEKLESTENDRKSAGMRESKVLEKLKSAEEQLEQQGGLLKEYTTRNSELEHIHESLMRDSEFKLQEAIAKFTNRDSEAKSLSEKLSVLEDQVKTYEEQVAEAAKICIIYGRIRRDFKETGFYGKRK</sequence>
<feature type="compositionally biased region" description="Basic and acidic residues" evidence="2">
    <location>
        <begin position="16"/>
        <end position="31"/>
    </location>
</feature>
<name>A0A8K0H075_9ROSA</name>
<dbReference type="Proteomes" id="UP000796880">
    <property type="component" value="Unassembled WGS sequence"/>
</dbReference>
<dbReference type="AlphaFoldDB" id="A0A8K0H075"/>
<dbReference type="OrthoDB" id="770890at2759"/>
<feature type="compositionally biased region" description="Basic and acidic residues" evidence="2">
    <location>
        <begin position="524"/>
        <end position="537"/>
    </location>
</feature>
<dbReference type="EMBL" id="VOIH02000006">
    <property type="protein sequence ID" value="KAF3443218.1"/>
    <property type="molecule type" value="Genomic_DNA"/>
</dbReference>
<feature type="coiled-coil region" evidence="1">
    <location>
        <begin position="312"/>
        <end position="346"/>
    </location>
</feature>
<comment type="caution">
    <text evidence="3">The sequence shown here is derived from an EMBL/GenBank/DDBJ whole genome shotgun (WGS) entry which is preliminary data.</text>
</comment>
<reference evidence="3" key="1">
    <citation type="submission" date="2020-03" db="EMBL/GenBank/DDBJ databases">
        <title>A high-quality chromosome-level genome assembly of a woody plant with both climbing and erect habits, Rhamnella rubrinervis.</title>
        <authorList>
            <person name="Lu Z."/>
            <person name="Yang Y."/>
            <person name="Zhu X."/>
            <person name="Sun Y."/>
        </authorList>
    </citation>
    <scope>NUCLEOTIDE SEQUENCE</scope>
    <source>
        <strain evidence="3">BYM</strain>
        <tissue evidence="3">Leaf</tissue>
    </source>
</reference>
<proteinExistence type="predicted"/>
<keyword evidence="1" id="KW-0175">Coiled coil</keyword>
<feature type="compositionally biased region" description="Basic and acidic residues" evidence="2">
    <location>
        <begin position="209"/>
        <end position="226"/>
    </location>
</feature>
<feature type="compositionally biased region" description="Basic and acidic residues" evidence="2">
    <location>
        <begin position="547"/>
        <end position="573"/>
    </location>
</feature>
<evidence type="ECO:0000313" key="4">
    <source>
        <dbReference type="Proteomes" id="UP000796880"/>
    </source>
</evidence>
<dbReference type="PANTHER" id="PTHR43049">
    <property type="entry name" value="EARLY ENDOSOME ANTIGEN"/>
    <property type="match status" value="1"/>
</dbReference>
<feature type="compositionally biased region" description="Polar residues" evidence="2">
    <location>
        <begin position="55"/>
        <end position="67"/>
    </location>
</feature>